<comment type="caution">
    <text evidence="1">The sequence shown here is derived from an EMBL/GenBank/DDBJ whole genome shotgun (WGS) entry which is preliminary data.</text>
</comment>
<sequence length="125" mass="14200">MLRLYNSVKAVMVTLDEFSDVNIEVSWLSDKEDTLNDVEADALVLEEGARTLRSMKSEIRPGFVIFLSSTFFRPESILTTVDMEGRRFGSSWVQRRPIFRNLQASSALKSPFNDASTRETSSLRS</sequence>
<dbReference type="EMBL" id="RCHU02000001">
    <property type="protein sequence ID" value="KAL3612695.1"/>
    <property type="molecule type" value="Genomic_DNA"/>
</dbReference>
<dbReference type="Proteomes" id="UP000309997">
    <property type="component" value="Unassembled WGS sequence"/>
</dbReference>
<evidence type="ECO:0000313" key="2">
    <source>
        <dbReference type="Proteomes" id="UP000309997"/>
    </source>
</evidence>
<name>A0ACC4D5H3_POPAL</name>
<proteinExistence type="predicted"/>
<protein>
    <submittedName>
        <fullName evidence="1">Uncharacterized protein</fullName>
    </submittedName>
</protein>
<gene>
    <name evidence="1" type="ORF">D5086_003715</name>
</gene>
<reference evidence="1 2" key="1">
    <citation type="journal article" date="2024" name="Plant Biotechnol. J.">
        <title>Genome and CRISPR/Cas9 system of a widespread forest tree (Populus alba) in the world.</title>
        <authorList>
            <person name="Liu Y.J."/>
            <person name="Jiang P.F."/>
            <person name="Han X.M."/>
            <person name="Li X.Y."/>
            <person name="Wang H.M."/>
            <person name="Wang Y.J."/>
            <person name="Wang X.X."/>
            <person name="Zeng Q.Y."/>
        </authorList>
    </citation>
    <scope>NUCLEOTIDE SEQUENCE [LARGE SCALE GENOMIC DNA]</scope>
    <source>
        <strain evidence="2">cv. PAL-ZL1</strain>
    </source>
</reference>
<keyword evidence="2" id="KW-1185">Reference proteome</keyword>
<organism evidence="1 2">
    <name type="scientific">Populus alba</name>
    <name type="common">White poplar</name>
    <dbReference type="NCBI Taxonomy" id="43335"/>
    <lineage>
        <taxon>Eukaryota</taxon>
        <taxon>Viridiplantae</taxon>
        <taxon>Streptophyta</taxon>
        <taxon>Embryophyta</taxon>
        <taxon>Tracheophyta</taxon>
        <taxon>Spermatophyta</taxon>
        <taxon>Magnoliopsida</taxon>
        <taxon>eudicotyledons</taxon>
        <taxon>Gunneridae</taxon>
        <taxon>Pentapetalae</taxon>
        <taxon>rosids</taxon>
        <taxon>fabids</taxon>
        <taxon>Malpighiales</taxon>
        <taxon>Salicaceae</taxon>
        <taxon>Saliceae</taxon>
        <taxon>Populus</taxon>
    </lineage>
</organism>
<evidence type="ECO:0000313" key="1">
    <source>
        <dbReference type="EMBL" id="KAL3612695.1"/>
    </source>
</evidence>
<accession>A0ACC4D5H3</accession>